<evidence type="ECO:0000313" key="2">
    <source>
        <dbReference type="Proteomes" id="UP000268033"/>
    </source>
</evidence>
<comment type="caution">
    <text evidence="1">The sequence shown here is derived from an EMBL/GenBank/DDBJ whole genome shotgun (WGS) entry which is preliminary data.</text>
</comment>
<organism evidence="1 2">
    <name type="scientific">Gallaecimonas pentaromativorans</name>
    <dbReference type="NCBI Taxonomy" id="584787"/>
    <lineage>
        <taxon>Bacteria</taxon>
        <taxon>Pseudomonadati</taxon>
        <taxon>Pseudomonadota</taxon>
        <taxon>Gammaproteobacteria</taxon>
        <taxon>Enterobacterales</taxon>
        <taxon>Gallaecimonadaceae</taxon>
        <taxon>Gallaecimonas</taxon>
    </lineage>
</organism>
<proteinExistence type="predicted"/>
<dbReference type="EMBL" id="RJUL01000003">
    <property type="protein sequence ID" value="ROQ28586.1"/>
    <property type="molecule type" value="Genomic_DNA"/>
</dbReference>
<gene>
    <name evidence="1" type="ORF">EDC28_103179</name>
</gene>
<sequence length="55" mass="5890">MARKGEGLDGPSITGDKGIIHLKAASKRTAALPHSPNKKPRFRGVFYCSKAKPQA</sequence>
<dbReference type="Proteomes" id="UP000268033">
    <property type="component" value="Unassembled WGS sequence"/>
</dbReference>
<protein>
    <submittedName>
        <fullName evidence="1">Uncharacterized protein</fullName>
    </submittedName>
</protein>
<name>A0A3N1PVK6_9GAMM</name>
<accession>A0A3N1PVK6</accession>
<reference evidence="1 2" key="1">
    <citation type="submission" date="2018-11" db="EMBL/GenBank/DDBJ databases">
        <title>Genomic Encyclopedia of Type Strains, Phase IV (KMG-IV): sequencing the most valuable type-strain genomes for metagenomic binning, comparative biology and taxonomic classification.</title>
        <authorList>
            <person name="Goeker M."/>
        </authorList>
    </citation>
    <scope>NUCLEOTIDE SEQUENCE [LARGE SCALE GENOMIC DNA]</scope>
    <source>
        <strain evidence="1 2">DSM 21945</strain>
    </source>
</reference>
<keyword evidence="2" id="KW-1185">Reference proteome</keyword>
<dbReference type="AlphaFoldDB" id="A0A3N1PVK6"/>
<evidence type="ECO:0000313" key="1">
    <source>
        <dbReference type="EMBL" id="ROQ28586.1"/>
    </source>
</evidence>